<feature type="compositionally biased region" description="Basic and acidic residues" evidence="1">
    <location>
        <begin position="15"/>
        <end position="26"/>
    </location>
</feature>
<name>A0A8J6C2A8_ZIZPA</name>
<reference evidence="2" key="1">
    <citation type="journal article" date="2021" name="bioRxiv">
        <title>Whole Genome Assembly and Annotation of Northern Wild Rice, Zizania palustris L., Supports a Whole Genome Duplication in the Zizania Genus.</title>
        <authorList>
            <person name="Haas M."/>
            <person name="Kono T."/>
            <person name="Macchietto M."/>
            <person name="Millas R."/>
            <person name="McGilp L."/>
            <person name="Shao M."/>
            <person name="Duquette J."/>
            <person name="Hirsch C.N."/>
            <person name="Kimball J."/>
        </authorList>
    </citation>
    <scope>NUCLEOTIDE SEQUENCE</scope>
    <source>
        <tissue evidence="2">Fresh leaf tissue</tissue>
    </source>
</reference>
<dbReference type="EMBL" id="JAAALK010000079">
    <property type="protein sequence ID" value="KAG8100496.1"/>
    <property type="molecule type" value="Genomic_DNA"/>
</dbReference>
<dbReference type="Proteomes" id="UP000729402">
    <property type="component" value="Unassembled WGS sequence"/>
</dbReference>
<feature type="region of interest" description="Disordered" evidence="1">
    <location>
        <begin position="1"/>
        <end position="79"/>
    </location>
</feature>
<keyword evidence="3" id="KW-1185">Reference proteome</keyword>
<protein>
    <submittedName>
        <fullName evidence="2">Uncharacterized protein</fullName>
    </submittedName>
</protein>
<sequence>MAGVPEHIASFSAIRGDDSSSVEHSRCPKRRRQQPSSTCGAGGPLRRSGAHHPWRPDTPPDASRRRRTPSRQWRWLRGG</sequence>
<comment type="caution">
    <text evidence="2">The sequence shown here is derived from an EMBL/GenBank/DDBJ whole genome shotgun (WGS) entry which is preliminary data.</text>
</comment>
<dbReference type="AlphaFoldDB" id="A0A8J6C2A8"/>
<organism evidence="2 3">
    <name type="scientific">Zizania palustris</name>
    <name type="common">Northern wild rice</name>
    <dbReference type="NCBI Taxonomy" id="103762"/>
    <lineage>
        <taxon>Eukaryota</taxon>
        <taxon>Viridiplantae</taxon>
        <taxon>Streptophyta</taxon>
        <taxon>Embryophyta</taxon>
        <taxon>Tracheophyta</taxon>
        <taxon>Spermatophyta</taxon>
        <taxon>Magnoliopsida</taxon>
        <taxon>Liliopsida</taxon>
        <taxon>Poales</taxon>
        <taxon>Poaceae</taxon>
        <taxon>BOP clade</taxon>
        <taxon>Oryzoideae</taxon>
        <taxon>Oryzeae</taxon>
        <taxon>Zizaniinae</taxon>
        <taxon>Zizania</taxon>
    </lineage>
</organism>
<evidence type="ECO:0000256" key="1">
    <source>
        <dbReference type="SAM" id="MobiDB-lite"/>
    </source>
</evidence>
<gene>
    <name evidence="2" type="ORF">GUJ93_ZPchr0013g37379</name>
</gene>
<evidence type="ECO:0000313" key="2">
    <source>
        <dbReference type="EMBL" id="KAG8100496.1"/>
    </source>
</evidence>
<feature type="compositionally biased region" description="Low complexity" evidence="1">
    <location>
        <begin position="70"/>
        <end position="79"/>
    </location>
</feature>
<reference evidence="2" key="2">
    <citation type="submission" date="2021-02" db="EMBL/GenBank/DDBJ databases">
        <authorList>
            <person name="Kimball J.A."/>
            <person name="Haas M.W."/>
            <person name="Macchietto M."/>
            <person name="Kono T."/>
            <person name="Duquette J."/>
            <person name="Shao M."/>
        </authorList>
    </citation>
    <scope>NUCLEOTIDE SEQUENCE</scope>
    <source>
        <tissue evidence="2">Fresh leaf tissue</tissue>
    </source>
</reference>
<evidence type="ECO:0000313" key="3">
    <source>
        <dbReference type="Proteomes" id="UP000729402"/>
    </source>
</evidence>
<accession>A0A8J6C2A8</accession>
<proteinExistence type="predicted"/>